<gene>
    <name evidence="1" type="ORF">S12H4_40581</name>
</gene>
<proteinExistence type="predicted"/>
<organism evidence="1">
    <name type="scientific">marine sediment metagenome</name>
    <dbReference type="NCBI Taxonomy" id="412755"/>
    <lineage>
        <taxon>unclassified sequences</taxon>
        <taxon>metagenomes</taxon>
        <taxon>ecological metagenomes</taxon>
    </lineage>
</organism>
<accession>X1UPD8</accession>
<dbReference type="AlphaFoldDB" id="X1UPD8"/>
<name>X1UPD8_9ZZZZ</name>
<comment type="caution">
    <text evidence="1">The sequence shown here is derived from an EMBL/GenBank/DDBJ whole genome shotgun (WGS) entry which is preliminary data.</text>
</comment>
<sequence>VSAAVTGDVLTIVAVTATCTVKTGDIITVTNTDASTTNYVILEDATCALTPGTAVEHYPVITDEAAEAVIAAVIDTGGANNIAFHKNAFALVTAPLLPPMGGARATVENYKGLSCRVVYGYDMSKKVDTVSIDMLVGVKALTEELACRLIE</sequence>
<feature type="non-terminal residue" evidence="1">
    <location>
        <position position="1"/>
    </location>
</feature>
<protein>
    <submittedName>
        <fullName evidence="1">Uncharacterized protein</fullName>
    </submittedName>
</protein>
<evidence type="ECO:0000313" key="1">
    <source>
        <dbReference type="EMBL" id="GAI94219.1"/>
    </source>
</evidence>
<dbReference type="EMBL" id="BARW01024642">
    <property type="protein sequence ID" value="GAI94219.1"/>
    <property type="molecule type" value="Genomic_DNA"/>
</dbReference>
<reference evidence="1" key="1">
    <citation type="journal article" date="2014" name="Front. Microbiol.">
        <title>High frequency of phylogenetically diverse reductive dehalogenase-homologous genes in deep subseafloor sedimentary metagenomes.</title>
        <authorList>
            <person name="Kawai M."/>
            <person name="Futagami T."/>
            <person name="Toyoda A."/>
            <person name="Takaki Y."/>
            <person name="Nishi S."/>
            <person name="Hori S."/>
            <person name="Arai W."/>
            <person name="Tsubouchi T."/>
            <person name="Morono Y."/>
            <person name="Uchiyama I."/>
            <person name="Ito T."/>
            <person name="Fujiyama A."/>
            <person name="Inagaki F."/>
            <person name="Takami H."/>
        </authorList>
    </citation>
    <scope>NUCLEOTIDE SEQUENCE</scope>
    <source>
        <strain evidence="1">Expedition CK06-06</strain>
    </source>
</reference>